<dbReference type="EMBL" id="BTRK01000004">
    <property type="protein sequence ID" value="GMR46783.1"/>
    <property type="molecule type" value="Genomic_DNA"/>
</dbReference>
<dbReference type="PROSITE" id="PS01186">
    <property type="entry name" value="EGF_2"/>
    <property type="match status" value="2"/>
</dbReference>
<reference evidence="5" key="1">
    <citation type="submission" date="2022-10" db="EMBL/GenBank/DDBJ databases">
        <title>Genome assembly of Pristionchus species.</title>
        <authorList>
            <person name="Yoshida K."/>
            <person name="Sommer R.J."/>
        </authorList>
    </citation>
    <scope>NUCLEOTIDE SEQUENCE [LARGE SCALE GENOMIC DNA]</scope>
    <source>
        <strain evidence="5">RS5460</strain>
    </source>
</reference>
<feature type="region of interest" description="Disordered" evidence="1">
    <location>
        <begin position="41"/>
        <end position="63"/>
    </location>
</feature>
<dbReference type="Proteomes" id="UP001328107">
    <property type="component" value="Unassembled WGS sequence"/>
</dbReference>
<evidence type="ECO:0000313" key="5">
    <source>
        <dbReference type="Proteomes" id="UP001328107"/>
    </source>
</evidence>
<feature type="non-terminal residue" evidence="4">
    <location>
        <position position="209"/>
    </location>
</feature>
<gene>
    <name evidence="4" type="ORF">PMAYCL1PPCAC_16978</name>
</gene>
<comment type="caution">
    <text evidence="4">The sequence shown here is derived from an EMBL/GenBank/DDBJ whole genome shotgun (WGS) entry which is preliminary data.</text>
</comment>
<dbReference type="PROSITE" id="PS00022">
    <property type="entry name" value="EGF_1"/>
    <property type="match status" value="2"/>
</dbReference>
<protein>
    <recommendedName>
        <fullName evidence="2 3">EGF-like domain-containing protein</fullName>
    </recommendedName>
</protein>
<keyword evidence="5" id="KW-1185">Reference proteome</keyword>
<dbReference type="AlphaFoldDB" id="A0AAN5HZV8"/>
<feature type="non-terminal residue" evidence="4">
    <location>
        <position position="1"/>
    </location>
</feature>
<evidence type="ECO:0000313" key="4">
    <source>
        <dbReference type="EMBL" id="GMR46783.1"/>
    </source>
</evidence>
<organism evidence="4 5">
    <name type="scientific">Pristionchus mayeri</name>
    <dbReference type="NCBI Taxonomy" id="1317129"/>
    <lineage>
        <taxon>Eukaryota</taxon>
        <taxon>Metazoa</taxon>
        <taxon>Ecdysozoa</taxon>
        <taxon>Nematoda</taxon>
        <taxon>Chromadorea</taxon>
        <taxon>Rhabditida</taxon>
        <taxon>Rhabditina</taxon>
        <taxon>Diplogasteromorpha</taxon>
        <taxon>Diplogasteroidea</taxon>
        <taxon>Neodiplogasteridae</taxon>
        <taxon>Pristionchus</taxon>
    </lineage>
</organism>
<name>A0AAN5HZV8_9BILA</name>
<evidence type="ECO:0000256" key="1">
    <source>
        <dbReference type="SAM" id="MobiDB-lite"/>
    </source>
</evidence>
<sequence>CMTEDELAVCTFDEMKIYCSCSPGFSGEYCTVETTTTTTTVTTTTSTSTSSSTTTTETSTTTTTAPVEFRERCGKFISEDGSTFDNRCVTKDNGVVCSEEAGQPQCACTSGWTGTYCTVDPRAFEKLAGNSSEDLIEVITVGKESPARLVTSLPALLSFLTDGHRVKMSYSVGNRLPRSHLFHFRKKHGESFSLFNDPSLGNCYTFNHF</sequence>
<feature type="domain" description="EGF-like" evidence="2 3">
    <location>
        <begin position="106"/>
        <end position="117"/>
    </location>
</feature>
<evidence type="ECO:0000259" key="2">
    <source>
        <dbReference type="PROSITE" id="PS00022"/>
    </source>
</evidence>
<evidence type="ECO:0000259" key="3">
    <source>
        <dbReference type="PROSITE" id="PS01186"/>
    </source>
</evidence>
<feature type="domain" description="EGF-like" evidence="2 3">
    <location>
        <begin position="19"/>
        <end position="30"/>
    </location>
</feature>
<accession>A0AAN5HZV8</accession>
<dbReference type="InterPro" id="IPR000742">
    <property type="entry name" value="EGF"/>
</dbReference>
<proteinExistence type="predicted"/>
<dbReference type="Gene3D" id="2.170.300.10">
    <property type="entry name" value="Tie2 ligand-binding domain superfamily"/>
    <property type="match status" value="1"/>
</dbReference>